<proteinExistence type="predicted"/>
<protein>
    <submittedName>
        <fullName evidence="1">Uncharacterized protein</fullName>
    </submittedName>
</protein>
<sequence>MTKERKARRLARHSQKSLDRIRAVDAAAYRRRVEVEIPAKGANTRSVSAESRSRDATCDPVFFNGVVHTGAAKLCNRFSSRAYNPSLMKQLRFRRQIVAWSDSNE</sequence>
<name>A0A4Y2MHX0_ARAVE</name>
<comment type="caution">
    <text evidence="1">The sequence shown here is derived from an EMBL/GenBank/DDBJ whole genome shotgun (WGS) entry which is preliminary data.</text>
</comment>
<evidence type="ECO:0000313" key="1">
    <source>
        <dbReference type="EMBL" id="GBN26169.1"/>
    </source>
</evidence>
<gene>
    <name evidence="1" type="ORF">AVEN_33961_1</name>
</gene>
<evidence type="ECO:0000313" key="2">
    <source>
        <dbReference type="Proteomes" id="UP000499080"/>
    </source>
</evidence>
<accession>A0A4Y2MHX0</accession>
<dbReference type="EMBL" id="BGPR01007347">
    <property type="protein sequence ID" value="GBN26169.1"/>
    <property type="molecule type" value="Genomic_DNA"/>
</dbReference>
<reference evidence="1 2" key="1">
    <citation type="journal article" date="2019" name="Sci. Rep.">
        <title>Orb-weaving spider Araneus ventricosus genome elucidates the spidroin gene catalogue.</title>
        <authorList>
            <person name="Kono N."/>
            <person name="Nakamura H."/>
            <person name="Ohtoshi R."/>
            <person name="Moran D.A.P."/>
            <person name="Shinohara A."/>
            <person name="Yoshida Y."/>
            <person name="Fujiwara M."/>
            <person name="Mori M."/>
            <person name="Tomita M."/>
            <person name="Arakawa K."/>
        </authorList>
    </citation>
    <scope>NUCLEOTIDE SEQUENCE [LARGE SCALE GENOMIC DNA]</scope>
</reference>
<organism evidence="1 2">
    <name type="scientific">Araneus ventricosus</name>
    <name type="common">Orbweaver spider</name>
    <name type="synonym">Epeira ventricosa</name>
    <dbReference type="NCBI Taxonomy" id="182803"/>
    <lineage>
        <taxon>Eukaryota</taxon>
        <taxon>Metazoa</taxon>
        <taxon>Ecdysozoa</taxon>
        <taxon>Arthropoda</taxon>
        <taxon>Chelicerata</taxon>
        <taxon>Arachnida</taxon>
        <taxon>Araneae</taxon>
        <taxon>Araneomorphae</taxon>
        <taxon>Entelegynae</taxon>
        <taxon>Araneoidea</taxon>
        <taxon>Araneidae</taxon>
        <taxon>Araneus</taxon>
    </lineage>
</organism>
<dbReference type="Proteomes" id="UP000499080">
    <property type="component" value="Unassembled WGS sequence"/>
</dbReference>
<keyword evidence="2" id="KW-1185">Reference proteome</keyword>
<dbReference type="AlphaFoldDB" id="A0A4Y2MHX0"/>